<accession>A0A223V816</accession>
<dbReference type="RefSeq" id="WP_094997997.1">
    <property type="nucleotide sequence ID" value="NZ_BMJL01000004.1"/>
</dbReference>
<gene>
    <name evidence="1" type="ORF">CJ263_14830</name>
</gene>
<name>A0A223V816_9FLAO</name>
<dbReference type="EMBL" id="CP022957">
    <property type="protein sequence ID" value="ASV31387.1"/>
    <property type="molecule type" value="Genomic_DNA"/>
</dbReference>
<dbReference type="Pfam" id="PF14258">
    <property type="entry name" value="DUF4350"/>
    <property type="match status" value="1"/>
</dbReference>
<reference evidence="1 2" key="1">
    <citation type="submission" date="2017-08" db="EMBL/GenBank/DDBJ databases">
        <title>The complete genome sequence of Maribacter sp. B1, isolated from deep-sea sediment.</title>
        <authorList>
            <person name="Wu Y.-H."/>
            <person name="Cheng H."/>
            <person name="Xu X.-W."/>
        </authorList>
    </citation>
    <scope>NUCLEOTIDE SEQUENCE [LARGE SCALE GENOMIC DNA]</scope>
    <source>
        <strain evidence="1 2">B1</strain>
    </source>
</reference>
<evidence type="ECO:0000313" key="2">
    <source>
        <dbReference type="Proteomes" id="UP000215244"/>
    </source>
</evidence>
<dbReference type="InterPro" id="IPR025646">
    <property type="entry name" value="DUF4350"/>
</dbReference>
<proteinExistence type="predicted"/>
<organism evidence="1 2">
    <name type="scientific">Maribacter cobaltidurans</name>
    <dbReference type="NCBI Taxonomy" id="1178778"/>
    <lineage>
        <taxon>Bacteria</taxon>
        <taxon>Pseudomonadati</taxon>
        <taxon>Bacteroidota</taxon>
        <taxon>Flavobacteriia</taxon>
        <taxon>Flavobacteriales</taxon>
        <taxon>Flavobacteriaceae</taxon>
        <taxon>Maribacter</taxon>
    </lineage>
</organism>
<evidence type="ECO:0000313" key="1">
    <source>
        <dbReference type="EMBL" id="ASV31387.1"/>
    </source>
</evidence>
<dbReference type="Proteomes" id="UP000215244">
    <property type="component" value="Chromosome"/>
</dbReference>
<protein>
    <submittedName>
        <fullName evidence="1">Uncharacterized protein</fullName>
    </submittedName>
</protein>
<dbReference type="OrthoDB" id="1111222at2"/>
<sequence>MRKKGVSYIVTAVILIAGLLLLQYNKPKTINWFESYVNTHKIPYGTIVANQLMTNTLFKGKVEQVYQPPYEFLSGSDSIQGLYVFVNNGISFEKSELNKLLEWTAKGNKVFIASENFEENLSDTLNFETGYQYGGFEIAQKQEHRLVNPSLKRSRPFTYEKKNYVSFFKSIDTMSMKALATVQITQGDSDEPMEEITTVKTAFGKGQIILSTFPKGFTNYFILKDDNKDYTAGLLSYFGDSQRIYMDNYYKSGKSFYTSPMYIFLNTKELKWAYYTVLIGGLLYIIFEGKRKQRYIPVVKPLQNQTLAFTRTISDMYFEKGDRKSISEHKINYFLNYIKSRYYLIAVNKEEEFYKNVSARSGNDLEETTRLFNYMDELRGSSEISESQLIKLNKLIQKFKSKSDGK</sequence>
<dbReference type="AlphaFoldDB" id="A0A223V816"/>
<dbReference type="KEGG" id="marb:CJ263_14830"/>
<keyword evidence="2" id="KW-1185">Reference proteome</keyword>